<gene>
    <name evidence="1" type="primary">NCL1_34482</name>
    <name evidence="1" type="ORF">TNIN_114521</name>
</gene>
<organism evidence="1 2">
    <name type="scientific">Trichonephila inaurata madagascariensis</name>
    <dbReference type="NCBI Taxonomy" id="2747483"/>
    <lineage>
        <taxon>Eukaryota</taxon>
        <taxon>Metazoa</taxon>
        <taxon>Ecdysozoa</taxon>
        <taxon>Arthropoda</taxon>
        <taxon>Chelicerata</taxon>
        <taxon>Arachnida</taxon>
        <taxon>Araneae</taxon>
        <taxon>Araneomorphae</taxon>
        <taxon>Entelegynae</taxon>
        <taxon>Araneoidea</taxon>
        <taxon>Nephilidae</taxon>
        <taxon>Trichonephila</taxon>
        <taxon>Trichonephila inaurata</taxon>
    </lineage>
</organism>
<protein>
    <submittedName>
        <fullName evidence="1">Uncharacterized protein</fullName>
    </submittedName>
</protein>
<comment type="caution">
    <text evidence="1">The sequence shown here is derived from an EMBL/GenBank/DDBJ whole genome shotgun (WGS) entry which is preliminary data.</text>
</comment>
<accession>A0A8X6Y4L1</accession>
<evidence type="ECO:0000313" key="1">
    <source>
        <dbReference type="EMBL" id="GFY62819.1"/>
    </source>
</evidence>
<name>A0A8X6Y4L1_9ARAC</name>
<evidence type="ECO:0000313" key="2">
    <source>
        <dbReference type="Proteomes" id="UP000886998"/>
    </source>
</evidence>
<proteinExistence type="predicted"/>
<sequence>MSFNACYTFLISSEIIVEKGFRGSSIPYEEFEDERGSTSEEVKMEQTISFDCAYCDYRSPTQKGLRCHRITVHKIGVGTSGGGVIFIRILKMLFGRRIQPTNRCSHSLVISASVCIACHVSGCLDYKFSHSSH</sequence>
<dbReference type="OrthoDB" id="6440962at2759"/>
<dbReference type="EMBL" id="BMAV01014433">
    <property type="protein sequence ID" value="GFY62819.1"/>
    <property type="molecule type" value="Genomic_DNA"/>
</dbReference>
<dbReference type="AlphaFoldDB" id="A0A8X6Y4L1"/>
<keyword evidence="2" id="KW-1185">Reference proteome</keyword>
<dbReference type="Proteomes" id="UP000886998">
    <property type="component" value="Unassembled WGS sequence"/>
</dbReference>
<reference evidence="1" key="1">
    <citation type="submission" date="2020-08" db="EMBL/GenBank/DDBJ databases">
        <title>Multicomponent nature underlies the extraordinary mechanical properties of spider dragline silk.</title>
        <authorList>
            <person name="Kono N."/>
            <person name="Nakamura H."/>
            <person name="Mori M."/>
            <person name="Yoshida Y."/>
            <person name="Ohtoshi R."/>
            <person name="Malay A.D."/>
            <person name="Moran D.A.P."/>
            <person name="Tomita M."/>
            <person name="Numata K."/>
            <person name="Arakawa K."/>
        </authorList>
    </citation>
    <scope>NUCLEOTIDE SEQUENCE</scope>
</reference>